<reference evidence="8" key="1">
    <citation type="submission" date="2021-05" db="EMBL/GenBank/DDBJ databases">
        <title>Energy efficiency and biological interactions define the core microbiome of deep oligotrophic groundwater.</title>
        <authorList>
            <person name="Mehrshad M."/>
            <person name="Lopez-Fernandez M."/>
            <person name="Bell E."/>
            <person name="Bernier-Latmani R."/>
            <person name="Bertilsson S."/>
            <person name="Dopson M."/>
        </authorList>
    </citation>
    <scope>NUCLEOTIDE SEQUENCE</scope>
    <source>
        <strain evidence="8">Modern_marine.mb.64</strain>
    </source>
</reference>
<evidence type="ECO:0000256" key="3">
    <source>
        <dbReference type="ARBA" id="ARBA00012784"/>
    </source>
</evidence>
<keyword evidence="5 8" id="KW-0378">Hydrolase</keyword>
<dbReference type="InterPro" id="IPR001365">
    <property type="entry name" value="A_deaminase_dom"/>
</dbReference>
<dbReference type="GO" id="GO:0004000">
    <property type="term" value="F:adenosine deaminase activity"/>
    <property type="evidence" value="ECO:0007669"/>
    <property type="project" value="UniProtKB-ARBA"/>
</dbReference>
<dbReference type="CDD" id="cd01320">
    <property type="entry name" value="ADA"/>
    <property type="match status" value="1"/>
</dbReference>
<evidence type="ECO:0000256" key="1">
    <source>
        <dbReference type="ARBA" id="ARBA00001947"/>
    </source>
</evidence>
<dbReference type="EMBL" id="JAHJDP010000119">
    <property type="protein sequence ID" value="MBU2693419.1"/>
    <property type="molecule type" value="Genomic_DNA"/>
</dbReference>
<dbReference type="GO" id="GO:0006154">
    <property type="term" value="P:adenosine catabolic process"/>
    <property type="evidence" value="ECO:0007669"/>
    <property type="project" value="TreeGrafter"/>
</dbReference>
<evidence type="ECO:0000256" key="2">
    <source>
        <dbReference type="ARBA" id="ARBA00006676"/>
    </source>
</evidence>
<gene>
    <name evidence="8" type="primary">add</name>
    <name evidence="8" type="ORF">KJ970_21080</name>
</gene>
<comment type="cofactor">
    <cofactor evidence="1">
        <name>Zn(2+)</name>
        <dbReference type="ChEBI" id="CHEBI:29105"/>
    </cofactor>
</comment>
<dbReference type="GO" id="GO:0046872">
    <property type="term" value="F:metal ion binding"/>
    <property type="evidence" value="ECO:0007669"/>
    <property type="project" value="UniProtKB-KW"/>
</dbReference>
<dbReference type="AlphaFoldDB" id="A0A948S1E8"/>
<dbReference type="NCBIfam" id="TIGR01430">
    <property type="entry name" value="aden_deam"/>
    <property type="match status" value="1"/>
</dbReference>
<dbReference type="InterPro" id="IPR006330">
    <property type="entry name" value="Ado/ade_deaminase"/>
</dbReference>
<evidence type="ECO:0000256" key="4">
    <source>
        <dbReference type="ARBA" id="ARBA00022723"/>
    </source>
</evidence>
<dbReference type="InterPro" id="IPR032466">
    <property type="entry name" value="Metal_Hydrolase"/>
</dbReference>
<organism evidence="8 9">
    <name type="scientific">Eiseniibacteriota bacterium</name>
    <dbReference type="NCBI Taxonomy" id="2212470"/>
    <lineage>
        <taxon>Bacteria</taxon>
        <taxon>Candidatus Eiseniibacteriota</taxon>
    </lineage>
</organism>
<evidence type="ECO:0000259" key="7">
    <source>
        <dbReference type="Pfam" id="PF00962"/>
    </source>
</evidence>
<dbReference type="GO" id="GO:0043103">
    <property type="term" value="P:hypoxanthine salvage"/>
    <property type="evidence" value="ECO:0007669"/>
    <property type="project" value="TreeGrafter"/>
</dbReference>
<sequence length="359" mass="40317">MTKQSVPRSLIAQLPKTDLHVHLDGSLRPTTLLELAAEQRISLPVNSLDELDSWLDAAHGSLPTYLEIFETTLKVLQTPDALKRVSYELAEDAHNENVRYLEVRFSPTLHHNAGLTTTKIIDAVVEGMNEARDKLGIRSGVILCGIRTISPEESLRLAGHAVNYKGRGVVAFDLAGAEKDYPAKDHLKAFYTILNNNVNCTVHAGEGFGAASINQAIHYCGAHRIGHGTRLMEDPDLHNYVRDHRIPLEMCLTSNVDTGATESFGTHPFKAYFDSALRVTLNTDNRFVSRTTMTNELDLACRTFGFSIYDLRRILINGFKSAFIPHDEKVAVLHQAIDEMDRLFRDYYPDTYRAYRTFL</sequence>
<dbReference type="Gene3D" id="3.20.20.140">
    <property type="entry name" value="Metal-dependent hydrolases"/>
    <property type="match status" value="1"/>
</dbReference>
<keyword evidence="6" id="KW-0862">Zinc</keyword>
<evidence type="ECO:0000313" key="8">
    <source>
        <dbReference type="EMBL" id="MBU2693419.1"/>
    </source>
</evidence>
<evidence type="ECO:0000256" key="5">
    <source>
        <dbReference type="ARBA" id="ARBA00022801"/>
    </source>
</evidence>
<dbReference type="SUPFAM" id="SSF51556">
    <property type="entry name" value="Metallo-dependent hydrolases"/>
    <property type="match status" value="1"/>
</dbReference>
<dbReference type="GO" id="GO:0005829">
    <property type="term" value="C:cytosol"/>
    <property type="evidence" value="ECO:0007669"/>
    <property type="project" value="TreeGrafter"/>
</dbReference>
<name>A0A948S1E8_UNCEI</name>
<dbReference type="PANTHER" id="PTHR11409">
    <property type="entry name" value="ADENOSINE DEAMINASE"/>
    <property type="match status" value="1"/>
</dbReference>
<keyword evidence="4" id="KW-0479">Metal-binding</keyword>
<feature type="domain" description="Adenosine deaminase" evidence="7">
    <location>
        <begin position="15"/>
        <end position="335"/>
    </location>
</feature>
<dbReference type="GO" id="GO:0046103">
    <property type="term" value="P:inosine biosynthetic process"/>
    <property type="evidence" value="ECO:0007669"/>
    <property type="project" value="TreeGrafter"/>
</dbReference>
<dbReference type="EC" id="3.5.4.4" evidence="3"/>
<evidence type="ECO:0000313" key="9">
    <source>
        <dbReference type="Proteomes" id="UP000777784"/>
    </source>
</evidence>
<evidence type="ECO:0000256" key="6">
    <source>
        <dbReference type="ARBA" id="ARBA00022833"/>
    </source>
</evidence>
<dbReference type="Pfam" id="PF00962">
    <property type="entry name" value="A_deaminase"/>
    <property type="match status" value="1"/>
</dbReference>
<dbReference type="PANTHER" id="PTHR11409:SF43">
    <property type="entry name" value="ADENOSINE DEAMINASE"/>
    <property type="match status" value="1"/>
</dbReference>
<comment type="similarity">
    <text evidence="2">Belongs to the metallo-dependent hydrolases superfamily. Adenosine and AMP deaminases family.</text>
</comment>
<accession>A0A948S1E8</accession>
<protein>
    <recommendedName>
        <fullName evidence="3">adenosine deaminase</fullName>
        <ecNumber evidence="3">3.5.4.4</ecNumber>
    </recommendedName>
</protein>
<dbReference type="Proteomes" id="UP000777784">
    <property type="component" value="Unassembled WGS sequence"/>
</dbReference>
<proteinExistence type="inferred from homology"/>
<comment type="caution">
    <text evidence="8">The sequence shown here is derived from an EMBL/GenBank/DDBJ whole genome shotgun (WGS) entry which is preliminary data.</text>
</comment>